<dbReference type="AlphaFoldDB" id="A0AAW0LWA5"/>
<name>A0AAW0LWA5_QUESU</name>
<dbReference type="PANTHER" id="PTHR13803:SF4">
    <property type="entry name" value="SECRETORY 24CD, ISOFORM C"/>
    <property type="match status" value="1"/>
</dbReference>
<dbReference type="GO" id="GO:0090110">
    <property type="term" value="P:COPII-coated vesicle cargo loading"/>
    <property type="evidence" value="ECO:0007669"/>
    <property type="project" value="TreeGrafter"/>
</dbReference>
<dbReference type="InterPro" id="IPR012990">
    <property type="entry name" value="Beta-sandwich_Sec23_24"/>
</dbReference>
<dbReference type="EMBL" id="PKMF04000052">
    <property type="protein sequence ID" value="KAK7854758.1"/>
    <property type="molecule type" value="Genomic_DNA"/>
</dbReference>
<organism evidence="3 4">
    <name type="scientific">Quercus suber</name>
    <name type="common">Cork oak</name>
    <dbReference type="NCBI Taxonomy" id="58331"/>
    <lineage>
        <taxon>Eukaryota</taxon>
        <taxon>Viridiplantae</taxon>
        <taxon>Streptophyta</taxon>
        <taxon>Embryophyta</taxon>
        <taxon>Tracheophyta</taxon>
        <taxon>Spermatophyta</taxon>
        <taxon>Magnoliopsida</taxon>
        <taxon>eudicotyledons</taxon>
        <taxon>Gunneridae</taxon>
        <taxon>Pentapetalae</taxon>
        <taxon>rosids</taxon>
        <taxon>fabids</taxon>
        <taxon>Fagales</taxon>
        <taxon>Fagaceae</taxon>
        <taxon>Quercus</taxon>
    </lineage>
</organism>
<evidence type="ECO:0000259" key="2">
    <source>
        <dbReference type="Pfam" id="PF08033"/>
    </source>
</evidence>
<dbReference type="Pfam" id="PF08033">
    <property type="entry name" value="Sec23_BS"/>
    <property type="match status" value="1"/>
</dbReference>
<dbReference type="GO" id="GO:0000149">
    <property type="term" value="F:SNARE binding"/>
    <property type="evidence" value="ECO:0007669"/>
    <property type="project" value="TreeGrafter"/>
</dbReference>
<dbReference type="Proteomes" id="UP000237347">
    <property type="component" value="Unassembled WGS sequence"/>
</dbReference>
<dbReference type="SUPFAM" id="SSF81995">
    <property type="entry name" value="beta-sandwich domain of Sec23/24"/>
    <property type="match status" value="1"/>
</dbReference>
<sequence length="213" mass="24284">MRLNYTCVVRVELKYIIITLLAVSDPAKLYNDLRWNVTRPQGFEAVMRVRCSQGIQVLEYDGNFCKRMPTDVDLPGIDCDKTIMVNLKHDDKLKDGSECAFQCALLYTTVNGQRRIRVTTLSLHAQIDCFSDNCSFPFCYAVLFLVQCVLFIPASMDKGEFELLHYLCHAQGHSICVFLEASYFDSICTNCFVFRNLLSAFAHIATSNFLILN</sequence>
<protein>
    <submittedName>
        <fullName evidence="3">Protein transport protein sec24-like cef</fullName>
    </submittedName>
</protein>
<keyword evidence="4" id="KW-1185">Reference proteome</keyword>
<keyword evidence="1" id="KW-0812">Transmembrane</keyword>
<reference evidence="3 4" key="1">
    <citation type="journal article" date="2018" name="Sci. Data">
        <title>The draft genome sequence of cork oak.</title>
        <authorList>
            <person name="Ramos A.M."/>
            <person name="Usie A."/>
            <person name="Barbosa P."/>
            <person name="Barros P.M."/>
            <person name="Capote T."/>
            <person name="Chaves I."/>
            <person name="Simoes F."/>
            <person name="Abreu I."/>
            <person name="Carrasquinho I."/>
            <person name="Faro C."/>
            <person name="Guimaraes J.B."/>
            <person name="Mendonca D."/>
            <person name="Nobrega F."/>
            <person name="Rodrigues L."/>
            <person name="Saibo N.J.M."/>
            <person name="Varela M.C."/>
            <person name="Egas C."/>
            <person name="Matos J."/>
            <person name="Miguel C.M."/>
            <person name="Oliveira M.M."/>
            <person name="Ricardo C.P."/>
            <person name="Goncalves S."/>
        </authorList>
    </citation>
    <scope>NUCLEOTIDE SEQUENCE [LARGE SCALE GENOMIC DNA]</scope>
    <source>
        <strain evidence="4">cv. HL8</strain>
    </source>
</reference>
<dbReference type="GO" id="GO:0008270">
    <property type="term" value="F:zinc ion binding"/>
    <property type="evidence" value="ECO:0007669"/>
    <property type="project" value="TreeGrafter"/>
</dbReference>
<dbReference type="GO" id="GO:0070971">
    <property type="term" value="C:endoplasmic reticulum exit site"/>
    <property type="evidence" value="ECO:0007669"/>
    <property type="project" value="TreeGrafter"/>
</dbReference>
<dbReference type="GO" id="GO:0030127">
    <property type="term" value="C:COPII vesicle coat"/>
    <property type="evidence" value="ECO:0007669"/>
    <property type="project" value="TreeGrafter"/>
</dbReference>
<evidence type="ECO:0000313" key="4">
    <source>
        <dbReference type="Proteomes" id="UP000237347"/>
    </source>
</evidence>
<dbReference type="Gene3D" id="2.60.40.1670">
    <property type="entry name" value="beta-sandwich domain of Sec23/24"/>
    <property type="match status" value="1"/>
</dbReference>
<proteinExistence type="predicted"/>
<dbReference type="InterPro" id="IPR050550">
    <property type="entry name" value="SEC23_SEC24_subfamily"/>
</dbReference>
<gene>
    <name evidence="3" type="primary">CEF_0</name>
    <name evidence="3" type="ORF">CFP56_031074</name>
</gene>
<keyword evidence="1" id="KW-0472">Membrane</keyword>
<comment type="caution">
    <text evidence="3">The sequence shown here is derived from an EMBL/GenBank/DDBJ whole genome shotgun (WGS) entry which is preliminary data.</text>
</comment>
<keyword evidence="1" id="KW-1133">Transmembrane helix</keyword>
<feature type="domain" description="Sec23/Sec24 beta-sandwich" evidence="2">
    <location>
        <begin position="42"/>
        <end position="124"/>
    </location>
</feature>
<accession>A0AAW0LWA5</accession>
<evidence type="ECO:0000313" key="3">
    <source>
        <dbReference type="EMBL" id="KAK7854758.1"/>
    </source>
</evidence>
<feature type="transmembrane region" description="Helical" evidence="1">
    <location>
        <begin position="135"/>
        <end position="154"/>
    </location>
</feature>
<evidence type="ECO:0000256" key="1">
    <source>
        <dbReference type="SAM" id="Phobius"/>
    </source>
</evidence>
<dbReference type="PANTHER" id="PTHR13803">
    <property type="entry name" value="SEC24-RELATED PROTEIN"/>
    <property type="match status" value="1"/>
</dbReference>